<dbReference type="GO" id="GO:0098703">
    <property type="term" value="P:calcium ion import across plasma membrane"/>
    <property type="evidence" value="ECO:0007669"/>
    <property type="project" value="TreeGrafter"/>
</dbReference>
<accession>A0A8H7UV34</accession>
<gene>
    <name evidence="9" type="ORF">INT47_006454</name>
</gene>
<dbReference type="EMBL" id="JAEPRD010000177">
    <property type="protein sequence ID" value="KAG2195172.1"/>
    <property type="molecule type" value="Genomic_DNA"/>
</dbReference>
<dbReference type="SUPFAM" id="SSF101908">
    <property type="entry name" value="Putative isomerase YbhE"/>
    <property type="match status" value="1"/>
</dbReference>
<feature type="transmembrane region" description="Helical" evidence="7">
    <location>
        <begin position="925"/>
        <end position="946"/>
    </location>
</feature>
<evidence type="ECO:0000313" key="9">
    <source>
        <dbReference type="EMBL" id="KAG2195172.1"/>
    </source>
</evidence>
<evidence type="ECO:0000256" key="3">
    <source>
        <dbReference type="ARBA" id="ARBA00022737"/>
    </source>
</evidence>
<feature type="compositionally biased region" description="Basic and acidic residues" evidence="6">
    <location>
        <begin position="507"/>
        <end position="528"/>
    </location>
</feature>
<feature type="transmembrane region" description="Helical" evidence="7">
    <location>
        <begin position="856"/>
        <end position="880"/>
    </location>
</feature>
<dbReference type="PANTHER" id="PTHR10582:SF2">
    <property type="entry name" value="INACTIVE"/>
    <property type="match status" value="1"/>
</dbReference>
<evidence type="ECO:0000256" key="6">
    <source>
        <dbReference type="SAM" id="MobiDB-lite"/>
    </source>
</evidence>
<evidence type="ECO:0000256" key="1">
    <source>
        <dbReference type="ARBA" id="ARBA00004141"/>
    </source>
</evidence>
<evidence type="ECO:0000313" key="10">
    <source>
        <dbReference type="Proteomes" id="UP000603453"/>
    </source>
</evidence>
<keyword evidence="3" id="KW-0677">Repeat</keyword>
<dbReference type="Proteomes" id="UP000603453">
    <property type="component" value="Unassembled WGS sequence"/>
</dbReference>
<evidence type="ECO:0000256" key="5">
    <source>
        <dbReference type="ARBA" id="ARBA00023136"/>
    </source>
</evidence>
<keyword evidence="2 7" id="KW-0812">Transmembrane</keyword>
<evidence type="ECO:0000256" key="7">
    <source>
        <dbReference type="SAM" id="Phobius"/>
    </source>
</evidence>
<dbReference type="InterPro" id="IPR005821">
    <property type="entry name" value="Ion_trans_dom"/>
</dbReference>
<organism evidence="9 10">
    <name type="scientific">Mucor saturninus</name>
    <dbReference type="NCBI Taxonomy" id="64648"/>
    <lineage>
        <taxon>Eukaryota</taxon>
        <taxon>Fungi</taxon>
        <taxon>Fungi incertae sedis</taxon>
        <taxon>Mucoromycota</taxon>
        <taxon>Mucoromycotina</taxon>
        <taxon>Mucoromycetes</taxon>
        <taxon>Mucorales</taxon>
        <taxon>Mucorineae</taxon>
        <taxon>Mucoraceae</taxon>
        <taxon>Mucor</taxon>
    </lineage>
</organism>
<feature type="transmembrane region" description="Helical" evidence="7">
    <location>
        <begin position="1015"/>
        <end position="1041"/>
    </location>
</feature>
<dbReference type="AlphaFoldDB" id="A0A8H7UV34"/>
<dbReference type="Pfam" id="PF00520">
    <property type="entry name" value="Ion_trans"/>
    <property type="match status" value="1"/>
</dbReference>
<feature type="domain" description="Ion transport" evidence="8">
    <location>
        <begin position="794"/>
        <end position="1050"/>
    </location>
</feature>
<keyword evidence="4 7" id="KW-1133">Transmembrane helix</keyword>
<name>A0A8H7UV34_9FUNG</name>
<feature type="transmembrane region" description="Helical" evidence="7">
    <location>
        <begin position="786"/>
        <end position="806"/>
    </location>
</feature>
<comment type="subcellular location">
    <subcellularLocation>
        <location evidence="1">Membrane</location>
        <topology evidence="1">Multi-pass membrane protein</topology>
    </subcellularLocation>
</comment>
<keyword evidence="5 7" id="KW-0472">Membrane</keyword>
<dbReference type="OrthoDB" id="2377581at2759"/>
<feature type="region of interest" description="Disordered" evidence="6">
    <location>
        <begin position="499"/>
        <end position="535"/>
    </location>
</feature>
<evidence type="ECO:0000256" key="2">
    <source>
        <dbReference type="ARBA" id="ARBA00022692"/>
    </source>
</evidence>
<dbReference type="InterPro" id="IPR024862">
    <property type="entry name" value="TRPV"/>
</dbReference>
<evidence type="ECO:0000256" key="4">
    <source>
        <dbReference type="ARBA" id="ARBA00022989"/>
    </source>
</evidence>
<dbReference type="PANTHER" id="PTHR10582">
    <property type="entry name" value="TRANSIENT RECEPTOR POTENTIAL ION CHANNEL PROTEIN"/>
    <property type="match status" value="1"/>
</dbReference>
<dbReference type="InterPro" id="IPR015943">
    <property type="entry name" value="WD40/YVTN_repeat-like_dom_sf"/>
</dbReference>
<protein>
    <recommendedName>
        <fullName evidence="8">Ion transport domain-containing protein</fullName>
    </recommendedName>
</protein>
<keyword evidence="10" id="KW-1185">Reference proteome</keyword>
<reference evidence="9" key="1">
    <citation type="submission" date="2020-12" db="EMBL/GenBank/DDBJ databases">
        <title>Metabolic potential, ecology and presence of endohyphal bacteria is reflected in genomic diversity of Mucoromycotina.</title>
        <authorList>
            <person name="Muszewska A."/>
            <person name="Okrasinska A."/>
            <person name="Steczkiewicz K."/>
            <person name="Drgas O."/>
            <person name="Orlowska M."/>
            <person name="Perlinska-Lenart U."/>
            <person name="Aleksandrzak-Piekarczyk T."/>
            <person name="Szatraj K."/>
            <person name="Zielenkiewicz U."/>
            <person name="Pilsyk S."/>
            <person name="Malc E."/>
            <person name="Mieczkowski P."/>
            <person name="Kruszewska J.S."/>
            <person name="Biernat P."/>
            <person name="Pawlowska J."/>
        </authorList>
    </citation>
    <scope>NUCLEOTIDE SEQUENCE</scope>
    <source>
        <strain evidence="9">WA0000017839</strain>
    </source>
</reference>
<sequence>GMNFDLERGSSINPIRENEDSSLVSQLANFQHNILTTPFRGGIVRVWSIVEDGVRLTSFSAKNQHVMAFSKDYKYAAAYIEGTKSINIYNVKSGLLVYQLKSQAENSGSAFEVAHVRFCYDGRYLATSGWEENNVVFEVWYIEAEESIYRTTEILPVRPKSASYSDENKLMKLVQPFVTRGLTADGQKCLKGFYTSFKDGVLATTFVELDIDKVCSDININWVRNSVLAYKNTYEIENNLDEFNNLMCGHFNIEEKRYLIRFGKHTVQLWRPNSDTGSVKNFISENDDLLYIRAYKGPDYGLEYSFRETWRISKFDSIKFIGGTPSGRMLVNITETTEENDNDRSELSASYHTEEIFLPLDELLFSLKNPTNRLSNSRNPFATNETYNAKFDYHKLESACQALHYLSNIEKGSSGLNITDQLKYKKNLETICSKTEQLIRSAIENIDVKSNFFSTIAGSRTLAMLASFKSGREIIKAIVVKPIPISIFSYARPISKLPDPDEDEDERYERKQAEKKQREKWEKMEKKLGSTNGSAKTSLYRNSIRKPSRVREDSQSIASNENVLTVLINELSYDMYRLIFNRILSDSKKMGPGCLSSLTEALLLLQEEGNSDLLLSSSQKLSYLEIEKDKLGVLESEISHVMNVKALQKEYISSIRNLETHAIMEQITNDFYNEAFNDVRKKVRRFWRLNIRNNWRKLFMESRKEGKKLSKVCVVPLPHFNSYSNFPEDRPRNTNHGISNVNTHKDSSAFVRVALDQNSNNIFRQGDTVLEVMLQYKWREFARWRFVGICAVHVVYYISYSTGVLFAEELYEQSSERYVIKDPGQIISVTLMCLSVSLLILQEIRQFWKTHSRLDYFFSGYNWIDISAFVFPIFTLIQLVCGWDNFYEVCSVSTLILWTHGILRLRVISYFGITLETIIQLSKNVAAVLFIMLLVIIAFTNAYIVLLRQQFHEYFQENYSGTFSVADDEPSGEANFADVSADNGFQDWFKAFSQVWFFVYGVWDPLNDGDAGDNKMIMCISIIFSLVTVLIFFNLVIALMASTVEEVKKRGKKVWVSHFAAVVSEIELLWCFDNSKHCRKNNPTYIYYIASYDSVMKHEEKLREETAALLKKMNANYL</sequence>
<proteinExistence type="predicted"/>
<feature type="non-terminal residue" evidence="9">
    <location>
        <position position="1"/>
    </location>
</feature>
<feature type="transmembrane region" description="Helical" evidence="7">
    <location>
        <begin position="826"/>
        <end position="844"/>
    </location>
</feature>
<dbReference type="Gene3D" id="2.130.10.10">
    <property type="entry name" value="YVTN repeat-like/Quinoprotein amine dehydrogenase"/>
    <property type="match status" value="1"/>
</dbReference>
<dbReference type="GO" id="GO:0005216">
    <property type="term" value="F:monoatomic ion channel activity"/>
    <property type="evidence" value="ECO:0007669"/>
    <property type="project" value="InterPro"/>
</dbReference>
<evidence type="ECO:0000259" key="8">
    <source>
        <dbReference type="Pfam" id="PF00520"/>
    </source>
</evidence>
<comment type="caution">
    <text evidence="9">The sequence shown here is derived from an EMBL/GenBank/DDBJ whole genome shotgun (WGS) entry which is preliminary data.</text>
</comment>
<dbReference type="GO" id="GO:0005886">
    <property type="term" value="C:plasma membrane"/>
    <property type="evidence" value="ECO:0007669"/>
    <property type="project" value="TreeGrafter"/>
</dbReference>